<feature type="transmembrane region" description="Helical" evidence="1">
    <location>
        <begin position="165"/>
        <end position="182"/>
    </location>
</feature>
<evidence type="ECO:0000259" key="2">
    <source>
        <dbReference type="Pfam" id="PF01433"/>
    </source>
</evidence>
<comment type="caution">
    <text evidence="3">The sequence shown here is derived from an EMBL/GenBank/DDBJ whole genome shotgun (WGS) entry which is preliminary data.</text>
</comment>
<proteinExistence type="predicted"/>
<feature type="transmembrane region" description="Helical" evidence="1">
    <location>
        <begin position="21"/>
        <end position="38"/>
    </location>
</feature>
<sequence length="734" mass="82004">MRILRLLALELRCLMQNRLSLFLLLLSILSPLIGLFLIKPSSARTMQSMYLANPAICGGAGSGILFGLLTIHVLDRPVRNRAAALMDTAVSPLFMNLIRLLSLLTAAALTLTASVIIWLPVSRMLIGQVFRTGDYLLAYLLLTGASLPLSILAAAAFWQLTGRTDLALTLFLAFCVLSLTVWNGQWQLCWLNPCVWALSDDFSNFRIFRSAAYMRLTWLAALSGFWSLSWFCTRRYEKSLLGSLTVSCRRCPAATAAWLLLPLSVLLYQNQPFIDHSNPDTGIMAFSGLPVSEGITCRSRTVRISPDTAAGRVSGTAVYSFENSSGRPETIAFGITPGYSVSSINANGKNIPFSISDYQEYNEALLEVILPARKEIELSIEYGGFPRESSLMSAHQGSTEISETYLCLSNAELAPRLMNVKPEGETLPVTVEITLPEHMQVIPFSSARAEIISDNKDGTLTWRYTDTGTGGILYAGDYVCREIKAEDLTVEFCFGRRHEAVMEEASAVSAIETVMNYCTDHYGPLSFRAGNTLKLIQSRVTGGGYATDGASLLDETDFTAASLSNRKKGSRPAEVMIHELVHQWWGLSCMFEPSDGTGAWSAEGLTVYTTYRIVKELYGESYAEQFYTDMWRQETADFMQNFYIRHPEYLELLPEEKKLMITNRLSQVRQYCEMPLKILKAEQLVGGEDAMDQILQTLFRRQPNPDYPYLTYQDFLTACGLREEELNFEKDMEI</sequence>
<feature type="transmembrane region" description="Helical" evidence="1">
    <location>
        <begin position="100"/>
        <end position="121"/>
    </location>
</feature>
<keyword evidence="1" id="KW-1133">Transmembrane helix</keyword>
<dbReference type="Proteomes" id="UP000824250">
    <property type="component" value="Unassembled WGS sequence"/>
</dbReference>
<protein>
    <recommendedName>
        <fullName evidence="2">Peptidase M1 membrane alanine aminopeptidase domain-containing protein</fullName>
    </recommendedName>
</protein>
<reference evidence="3" key="1">
    <citation type="submission" date="2020-10" db="EMBL/GenBank/DDBJ databases">
        <authorList>
            <person name="Gilroy R."/>
        </authorList>
    </citation>
    <scope>NUCLEOTIDE SEQUENCE</scope>
    <source>
        <strain evidence="3">CHK180-2868</strain>
    </source>
</reference>
<feature type="domain" description="Peptidase M1 membrane alanine aminopeptidase" evidence="2">
    <location>
        <begin position="547"/>
        <end position="639"/>
    </location>
</feature>
<dbReference type="InterPro" id="IPR027268">
    <property type="entry name" value="Peptidase_M4/M1_CTD_sf"/>
</dbReference>
<feature type="transmembrane region" description="Helical" evidence="1">
    <location>
        <begin position="50"/>
        <end position="71"/>
    </location>
</feature>
<dbReference type="EMBL" id="DVGC01000051">
    <property type="protein sequence ID" value="HIR06097.1"/>
    <property type="molecule type" value="Genomic_DNA"/>
</dbReference>
<name>A0A9D1A5Q2_9FIRM</name>
<dbReference type="InterPro" id="IPR014782">
    <property type="entry name" value="Peptidase_M1_dom"/>
</dbReference>
<evidence type="ECO:0000313" key="4">
    <source>
        <dbReference type="Proteomes" id="UP000824250"/>
    </source>
</evidence>
<keyword evidence="1" id="KW-0472">Membrane</keyword>
<keyword evidence="1" id="KW-0812">Transmembrane</keyword>
<feature type="transmembrane region" description="Helical" evidence="1">
    <location>
        <begin position="251"/>
        <end position="268"/>
    </location>
</feature>
<accession>A0A9D1A5Q2</accession>
<reference evidence="3" key="2">
    <citation type="journal article" date="2021" name="PeerJ">
        <title>Extensive microbial diversity within the chicken gut microbiome revealed by metagenomics and culture.</title>
        <authorList>
            <person name="Gilroy R."/>
            <person name="Ravi A."/>
            <person name="Getino M."/>
            <person name="Pursley I."/>
            <person name="Horton D.L."/>
            <person name="Alikhan N.F."/>
            <person name="Baker D."/>
            <person name="Gharbi K."/>
            <person name="Hall N."/>
            <person name="Watson M."/>
            <person name="Adriaenssens E.M."/>
            <person name="Foster-Nyarko E."/>
            <person name="Jarju S."/>
            <person name="Secka A."/>
            <person name="Antonio M."/>
            <person name="Oren A."/>
            <person name="Chaudhuri R.R."/>
            <person name="La Ragione R."/>
            <person name="Hildebrand F."/>
            <person name="Pallen M.J."/>
        </authorList>
    </citation>
    <scope>NUCLEOTIDE SEQUENCE</scope>
    <source>
        <strain evidence="3">CHK180-2868</strain>
    </source>
</reference>
<gene>
    <name evidence="3" type="ORF">IAB28_09060</name>
</gene>
<feature type="transmembrane region" description="Helical" evidence="1">
    <location>
        <begin position="212"/>
        <end position="231"/>
    </location>
</feature>
<dbReference type="SUPFAM" id="SSF55486">
    <property type="entry name" value="Metalloproteases ('zincins'), catalytic domain"/>
    <property type="match status" value="1"/>
</dbReference>
<dbReference type="Gene3D" id="1.10.390.10">
    <property type="entry name" value="Neutral Protease Domain 2"/>
    <property type="match status" value="1"/>
</dbReference>
<feature type="transmembrane region" description="Helical" evidence="1">
    <location>
        <begin position="136"/>
        <end position="158"/>
    </location>
</feature>
<evidence type="ECO:0000256" key="1">
    <source>
        <dbReference type="SAM" id="Phobius"/>
    </source>
</evidence>
<dbReference type="AlphaFoldDB" id="A0A9D1A5Q2"/>
<organism evidence="3 4">
    <name type="scientific">Candidatus Copromonas faecavium</name>
    <name type="common">nom. illeg.</name>
    <dbReference type="NCBI Taxonomy" id="2840740"/>
    <lineage>
        <taxon>Bacteria</taxon>
        <taxon>Bacillati</taxon>
        <taxon>Bacillota</taxon>
        <taxon>Clostridia</taxon>
        <taxon>Lachnospirales</taxon>
        <taxon>Lachnospiraceae</taxon>
        <taxon>Candidatus Copromonas (nom. illeg.)</taxon>
    </lineage>
</organism>
<evidence type="ECO:0000313" key="3">
    <source>
        <dbReference type="EMBL" id="HIR06097.1"/>
    </source>
</evidence>
<dbReference type="GO" id="GO:0008237">
    <property type="term" value="F:metallopeptidase activity"/>
    <property type="evidence" value="ECO:0007669"/>
    <property type="project" value="InterPro"/>
</dbReference>
<dbReference type="GO" id="GO:0008270">
    <property type="term" value="F:zinc ion binding"/>
    <property type="evidence" value="ECO:0007669"/>
    <property type="project" value="InterPro"/>
</dbReference>
<dbReference type="Pfam" id="PF01433">
    <property type="entry name" value="Peptidase_M1"/>
    <property type="match status" value="1"/>
</dbReference>